<sequence length="151" mass="16730">MKRPSIWAGLTVTAALLSACGPEAEVGIKDENTYAIYDEDAELLGLHAVFENAAEMPSDHVYAAYRINDSEIAEAANSDYFRFNLNPGQEDEERIMLDGREQFAVSDGLELSDYFPENSEDIEGAFTVLLLSKEGEIIDELTIDRVSEIDS</sequence>
<dbReference type="PROSITE" id="PS51257">
    <property type="entry name" value="PROKAR_LIPOPROTEIN"/>
    <property type="match status" value="1"/>
</dbReference>
<dbReference type="AlphaFoldDB" id="A0A2P8HXF2"/>
<evidence type="ECO:0000313" key="1">
    <source>
        <dbReference type="EMBL" id="PSL50902.1"/>
    </source>
</evidence>
<name>A0A2P8HXF2_9BACI</name>
<gene>
    <name evidence="1" type="ORF">B0H94_102179</name>
</gene>
<keyword evidence="2" id="KW-1185">Reference proteome</keyword>
<comment type="caution">
    <text evidence="1">The sequence shown here is derived from an EMBL/GenBank/DDBJ whole genome shotgun (WGS) entry which is preliminary data.</text>
</comment>
<evidence type="ECO:0000313" key="2">
    <source>
        <dbReference type="Proteomes" id="UP000242310"/>
    </source>
</evidence>
<accession>A0A2P8HXF2</accession>
<dbReference type="Proteomes" id="UP000242310">
    <property type="component" value="Unassembled WGS sequence"/>
</dbReference>
<organism evidence="1 2">
    <name type="scientific">Salsuginibacillus halophilus</name>
    <dbReference type="NCBI Taxonomy" id="517424"/>
    <lineage>
        <taxon>Bacteria</taxon>
        <taxon>Bacillati</taxon>
        <taxon>Bacillota</taxon>
        <taxon>Bacilli</taxon>
        <taxon>Bacillales</taxon>
        <taxon>Bacillaceae</taxon>
        <taxon>Salsuginibacillus</taxon>
    </lineage>
</organism>
<dbReference type="EMBL" id="PYAV01000002">
    <property type="protein sequence ID" value="PSL50902.1"/>
    <property type="molecule type" value="Genomic_DNA"/>
</dbReference>
<reference evidence="1 2" key="1">
    <citation type="submission" date="2018-03" db="EMBL/GenBank/DDBJ databases">
        <title>Genomic Encyclopedia of Type Strains, Phase III (KMG-III): the genomes of soil and plant-associated and newly described type strains.</title>
        <authorList>
            <person name="Whitman W."/>
        </authorList>
    </citation>
    <scope>NUCLEOTIDE SEQUENCE [LARGE SCALE GENOMIC DNA]</scope>
    <source>
        <strain evidence="1 2">CGMCC 1.07653</strain>
    </source>
</reference>
<proteinExistence type="predicted"/>
<dbReference type="RefSeq" id="WP_106587621.1">
    <property type="nucleotide sequence ID" value="NZ_PYAV01000002.1"/>
</dbReference>
<protein>
    <submittedName>
        <fullName evidence="1">Uncharacterized protein</fullName>
    </submittedName>
</protein>